<evidence type="ECO:0000313" key="3">
    <source>
        <dbReference type="Proteomes" id="UP001169066"/>
    </source>
</evidence>
<dbReference type="RefSeq" id="WP_289402173.1">
    <property type="nucleotide sequence ID" value="NZ_JAQIBC010000006.1"/>
</dbReference>
<dbReference type="Proteomes" id="UP001169066">
    <property type="component" value="Unassembled WGS sequence"/>
</dbReference>
<evidence type="ECO:0000313" key="2">
    <source>
        <dbReference type="EMBL" id="MDM5264255.1"/>
    </source>
</evidence>
<keyword evidence="1" id="KW-0732">Signal</keyword>
<reference evidence="2" key="1">
    <citation type="submission" date="2023-01" db="EMBL/GenBank/DDBJ databases">
        <title>Sulfurovum sp. XTW-4 genome assembly.</title>
        <authorList>
            <person name="Wang J."/>
        </authorList>
    </citation>
    <scope>NUCLEOTIDE SEQUENCE</scope>
    <source>
        <strain evidence="2">XTW-4</strain>
    </source>
</reference>
<feature type="signal peptide" evidence="1">
    <location>
        <begin position="1"/>
        <end position="19"/>
    </location>
</feature>
<dbReference type="SUPFAM" id="SSF56935">
    <property type="entry name" value="Porins"/>
    <property type="match status" value="1"/>
</dbReference>
<comment type="caution">
    <text evidence="2">The sequence shown here is derived from an EMBL/GenBank/DDBJ whole genome shotgun (WGS) entry which is preliminary data.</text>
</comment>
<name>A0ABT7QT41_9BACT</name>
<accession>A0ABT7QT41</accession>
<dbReference type="EMBL" id="JAQIBC010000006">
    <property type="protein sequence ID" value="MDM5264255.1"/>
    <property type="molecule type" value="Genomic_DNA"/>
</dbReference>
<keyword evidence="3" id="KW-1185">Reference proteome</keyword>
<sequence length="386" mass="41715">MKWTKLSLVAALAVSSAVAGGDIAPVEPVVEAPVVKAASATTVAGKLTGYYITDDSEDIGVYDEDMFGDHAQLAFGATLDVSHSFTDWLTANFSAVGYINTMNEDTYGYFESGDKRGAFFQIANLTATYEDTTLVAGRQLLGTPMLQGYDWLLAPGAFEAYTVMNSSIENVTLVGSYVTKHRANNSGEFGDSLDGDNWTIGAAYDDKTISGSVWYYDIEAGQYSQVYVDLGYDFGSFKVEGQYVDTSYDTAGVEDATAFGIMASTSVAGFDLSAAYNRLTDNGTGYVGWNGLYTNQWNLTVADQWAGEDLDAFKVAAATTIMDIAAEVSYADYDNGSEFDLILGYDFTDAIDAGIVYTNTEGNYDPTLVADSTDVNQFELYVNYKF</sequence>
<proteinExistence type="predicted"/>
<organism evidence="2 3">
    <name type="scientific">Sulfurovum xiamenensis</name>
    <dbReference type="NCBI Taxonomy" id="3019066"/>
    <lineage>
        <taxon>Bacteria</taxon>
        <taxon>Pseudomonadati</taxon>
        <taxon>Campylobacterota</taxon>
        <taxon>Epsilonproteobacteria</taxon>
        <taxon>Campylobacterales</taxon>
        <taxon>Sulfurovaceae</taxon>
        <taxon>Sulfurovum</taxon>
    </lineage>
</organism>
<evidence type="ECO:0000256" key="1">
    <source>
        <dbReference type="SAM" id="SignalP"/>
    </source>
</evidence>
<dbReference type="Gene3D" id="2.40.160.10">
    <property type="entry name" value="Porin"/>
    <property type="match status" value="1"/>
</dbReference>
<dbReference type="InterPro" id="IPR023614">
    <property type="entry name" value="Porin_dom_sf"/>
</dbReference>
<feature type="chain" id="PRO_5046076816" evidence="1">
    <location>
        <begin position="20"/>
        <end position="386"/>
    </location>
</feature>
<gene>
    <name evidence="2" type="ORF">PF327_08620</name>
</gene>
<protein>
    <submittedName>
        <fullName evidence="2">OprD family outer membrane porin</fullName>
    </submittedName>
</protein>